<sequence length="439" mass="47661">MDPYDSDSSVEDVGEGDYTETGVLLGYATEESTDDSISHLGGWPTWLDPSTPPPGNFAKCKVCNDPMLLLLQLNGDLPEHFPHDERWLYIFGCPRKACSRKQGSIRALRGVKKHKIANSSRQRGQNNNNKAEQESMPEPPNAEEKPKPDLGAALFGARPPSSGLSSNTNPFTTTAQSGTSQASNPFAALPAPSALAAIPPQKPSFPIDSLPATFAEKARVSSPPPAPKPVAGPPLPWPSQSSFPKPYPQYNLDADYETLSRPSTPSLPDNIPTPTIEEEDSKTSGDSKDIYESSLDKSFLRFSTRLAHNPEQVLRYEFRGTPLLYATDDAVAKVFLTPSSSQHAKISTVSSKSSNNRIPRCESCGSARVFEVQLVPHAIVMLEEGRENIGLGPKDDAGMEWGTVVLGVCATNCGLDSEGVMGWREEWVGAQWEERLVPK</sequence>
<dbReference type="InterPro" id="IPR007320">
    <property type="entry name" value="PDCD2_C"/>
</dbReference>
<feature type="compositionally biased region" description="Low complexity" evidence="1">
    <location>
        <begin position="172"/>
        <end position="186"/>
    </location>
</feature>
<protein>
    <recommendedName>
        <fullName evidence="2">Programmed cell death protein 2 C-terminal domain-containing protein</fullName>
    </recommendedName>
</protein>
<dbReference type="STRING" id="1447883.A0A2B7YCP3"/>
<comment type="caution">
    <text evidence="3">The sequence shown here is derived from an EMBL/GenBank/DDBJ whole genome shotgun (WGS) entry which is preliminary data.</text>
</comment>
<keyword evidence="4" id="KW-1185">Reference proteome</keyword>
<evidence type="ECO:0000313" key="3">
    <source>
        <dbReference type="EMBL" id="PGH18678.1"/>
    </source>
</evidence>
<gene>
    <name evidence="3" type="ORF">AJ80_04426</name>
</gene>
<feature type="compositionally biased region" description="Pro residues" evidence="1">
    <location>
        <begin position="222"/>
        <end position="237"/>
    </location>
</feature>
<dbReference type="PANTHER" id="PTHR47524">
    <property type="entry name" value="20S RRNA ACCUMULATION PROTEIN 4"/>
    <property type="match status" value="1"/>
</dbReference>
<proteinExistence type="predicted"/>
<organism evidence="3 4">
    <name type="scientific">Polytolypa hystricis (strain UAMH7299)</name>
    <dbReference type="NCBI Taxonomy" id="1447883"/>
    <lineage>
        <taxon>Eukaryota</taxon>
        <taxon>Fungi</taxon>
        <taxon>Dikarya</taxon>
        <taxon>Ascomycota</taxon>
        <taxon>Pezizomycotina</taxon>
        <taxon>Eurotiomycetes</taxon>
        <taxon>Eurotiomycetidae</taxon>
        <taxon>Onygenales</taxon>
        <taxon>Onygenales incertae sedis</taxon>
        <taxon>Polytolypa</taxon>
    </lineage>
</organism>
<feature type="compositionally biased region" description="Low complexity" evidence="1">
    <location>
        <begin position="118"/>
        <end position="129"/>
    </location>
</feature>
<feature type="region of interest" description="Disordered" evidence="1">
    <location>
        <begin position="216"/>
        <end position="289"/>
    </location>
</feature>
<accession>A0A2B7YCP3</accession>
<dbReference type="EMBL" id="PDNA01000056">
    <property type="protein sequence ID" value="PGH18678.1"/>
    <property type="molecule type" value="Genomic_DNA"/>
</dbReference>
<dbReference type="GO" id="GO:0030490">
    <property type="term" value="P:maturation of SSU-rRNA"/>
    <property type="evidence" value="ECO:0007669"/>
    <property type="project" value="TreeGrafter"/>
</dbReference>
<dbReference type="Proteomes" id="UP000224634">
    <property type="component" value="Unassembled WGS sequence"/>
</dbReference>
<dbReference type="Pfam" id="PF04194">
    <property type="entry name" value="PDCD2_C"/>
    <property type="match status" value="1"/>
</dbReference>
<name>A0A2B7YCP3_POLH7</name>
<dbReference type="PANTHER" id="PTHR47524:SF1">
    <property type="entry name" value="20S RRNA ACCUMULATION PROTEIN 4"/>
    <property type="match status" value="1"/>
</dbReference>
<dbReference type="AlphaFoldDB" id="A0A2B7YCP3"/>
<evidence type="ECO:0000256" key="1">
    <source>
        <dbReference type="SAM" id="MobiDB-lite"/>
    </source>
</evidence>
<feature type="region of interest" description="Disordered" evidence="1">
    <location>
        <begin position="109"/>
        <end position="186"/>
    </location>
</feature>
<dbReference type="OrthoDB" id="443682at2759"/>
<feature type="domain" description="Programmed cell death protein 2 C-terminal" evidence="2">
    <location>
        <begin position="296"/>
        <end position="432"/>
    </location>
</feature>
<feature type="compositionally biased region" description="Polar residues" evidence="1">
    <location>
        <begin position="162"/>
        <end position="171"/>
    </location>
</feature>
<dbReference type="GO" id="GO:0005737">
    <property type="term" value="C:cytoplasm"/>
    <property type="evidence" value="ECO:0007669"/>
    <property type="project" value="InterPro"/>
</dbReference>
<evidence type="ECO:0000259" key="2">
    <source>
        <dbReference type="Pfam" id="PF04194"/>
    </source>
</evidence>
<reference evidence="3 4" key="1">
    <citation type="submission" date="2017-10" db="EMBL/GenBank/DDBJ databases">
        <title>Comparative genomics in systemic dimorphic fungi from Ajellomycetaceae.</title>
        <authorList>
            <person name="Munoz J.F."/>
            <person name="Mcewen J.G."/>
            <person name="Clay O.K."/>
            <person name="Cuomo C.A."/>
        </authorList>
    </citation>
    <scope>NUCLEOTIDE SEQUENCE [LARGE SCALE GENOMIC DNA]</scope>
    <source>
        <strain evidence="3 4">UAMH7299</strain>
    </source>
</reference>
<evidence type="ECO:0000313" key="4">
    <source>
        <dbReference type="Proteomes" id="UP000224634"/>
    </source>
</evidence>